<feature type="domain" description="FFD box profile" evidence="5">
    <location>
        <begin position="442"/>
        <end position="457"/>
    </location>
</feature>
<dbReference type="EMBL" id="JADCNM010000013">
    <property type="protein sequence ID" value="KAG0456617.1"/>
    <property type="molecule type" value="Genomic_DNA"/>
</dbReference>
<evidence type="ECO:0000259" key="4">
    <source>
        <dbReference type="PROSITE" id="PS51512"/>
    </source>
</evidence>
<feature type="compositionally biased region" description="Acidic residues" evidence="3">
    <location>
        <begin position="420"/>
        <end position="432"/>
    </location>
</feature>
<gene>
    <name evidence="7" type="ORF">HPP92_024405</name>
</gene>
<feature type="region of interest" description="Disordered" evidence="3">
    <location>
        <begin position="179"/>
        <end position="232"/>
    </location>
</feature>
<dbReference type="GO" id="GO:0003729">
    <property type="term" value="F:mRNA binding"/>
    <property type="evidence" value="ECO:0007669"/>
    <property type="project" value="TreeGrafter"/>
</dbReference>
<dbReference type="OrthoDB" id="21539at2759"/>
<feature type="region of interest" description="Disordered" evidence="3">
    <location>
        <begin position="407"/>
        <end position="437"/>
    </location>
</feature>
<dbReference type="InterPro" id="IPR025762">
    <property type="entry name" value="DFDF"/>
</dbReference>
<evidence type="ECO:0000313" key="8">
    <source>
        <dbReference type="Proteomes" id="UP000639772"/>
    </source>
</evidence>
<proteinExistence type="predicted"/>
<dbReference type="PANTHER" id="PTHR13586:SF0">
    <property type="entry name" value="TRAILER HITCH, ISOFORM H"/>
    <property type="match status" value="1"/>
</dbReference>
<accession>A0A835PS56</accession>
<feature type="compositionally biased region" description="Low complexity" evidence="3">
    <location>
        <begin position="185"/>
        <end position="196"/>
    </location>
</feature>
<evidence type="ECO:0000256" key="1">
    <source>
        <dbReference type="PROSITE-ProRule" id="PRU00846"/>
    </source>
</evidence>
<evidence type="ECO:0008006" key="9">
    <source>
        <dbReference type="Google" id="ProtNLM"/>
    </source>
</evidence>
<evidence type="ECO:0000256" key="3">
    <source>
        <dbReference type="SAM" id="MobiDB-lite"/>
    </source>
</evidence>
<dbReference type="InterPro" id="IPR019050">
    <property type="entry name" value="FDF_dom"/>
</dbReference>
<evidence type="ECO:0000313" key="7">
    <source>
        <dbReference type="EMBL" id="KAG0456617.1"/>
    </source>
</evidence>
<dbReference type="AlphaFoldDB" id="A0A835PS56"/>
<evidence type="ECO:0000259" key="5">
    <source>
        <dbReference type="PROSITE" id="PS51513"/>
    </source>
</evidence>
<dbReference type="Proteomes" id="UP000639772">
    <property type="component" value="Chromosome 13"/>
</dbReference>
<protein>
    <recommendedName>
        <fullName evidence="9">Protein decapping 5</fullName>
    </recommendedName>
</protein>
<dbReference type="GO" id="GO:0033962">
    <property type="term" value="P:P-body assembly"/>
    <property type="evidence" value="ECO:0007669"/>
    <property type="project" value="TreeGrafter"/>
</dbReference>
<feature type="compositionally biased region" description="Polar residues" evidence="3">
    <location>
        <begin position="197"/>
        <end position="217"/>
    </location>
</feature>
<organism evidence="7 8">
    <name type="scientific">Vanilla planifolia</name>
    <name type="common">Vanilla</name>
    <dbReference type="NCBI Taxonomy" id="51239"/>
    <lineage>
        <taxon>Eukaryota</taxon>
        <taxon>Viridiplantae</taxon>
        <taxon>Streptophyta</taxon>
        <taxon>Embryophyta</taxon>
        <taxon>Tracheophyta</taxon>
        <taxon>Spermatophyta</taxon>
        <taxon>Magnoliopsida</taxon>
        <taxon>Liliopsida</taxon>
        <taxon>Asparagales</taxon>
        <taxon>Orchidaceae</taxon>
        <taxon>Vanilloideae</taxon>
        <taxon>Vanilleae</taxon>
        <taxon>Vanilla</taxon>
    </lineage>
</organism>
<name>A0A835PS56_VANPL</name>
<feature type="short sequence motif" description="FFD box" evidence="1">
    <location>
        <begin position="442"/>
        <end position="457"/>
    </location>
</feature>
<feature type="region of interest" description="Disordered" evidence="3">
    <location>
        <begin position="245"/>
        <end position="383"/>
    </location>
</feature>
<dbReference type="PANTHER" id="PTHR13586">
    <property type="entry name" value="SCD6 PROTEIN-RELATED"/>
    <property type="match status" value="1"/>
</dbReference>
<feature type="domain" description="DFDF" evidence="4">
    <location>
        <begin position="379"/>
        <end position="415"/>
    </location>
</feature>
<dbReference type="PROSITE" id="PS51536">
    <property type="entry name" value="TFG"/>
    <property type="match status" value="1"/>
</dbReference>
<comment type="caution">
    <text evidence="7">The sequence shown here is derived from an EMBL/GenBank/DDBJ whole genome shotgun (WGS) entry which is preliminary data.</text>
</comment>
<dbReference type="InterPro" id="IPR025768">
    <property type="entry name" value="TFG_box"/>
</dbReference>
<sequence>MYWPGYYAPPGGLPHVQQPPLLRPLPGLAMPPMQQMSQFQGMNASLSSGISSYPDVHPLFPPVSSNPSLNSASLASTVAPIQLPSTTALSQAMPFSLEMSQVSVANRVPSASLPAVTPSVSLSTVPHFAPAMETLTSLPQNMHKGPPTSLPAVAPTGSLPPVPHLSPGMEILTSLPQTIPSVASGKPKVGPVTPVPSQNESQSTPILGSSSSNQADTPFSLVTPGLLMQPTHSLEKTSIDIDIKSSENKSKPLLPGPPAPEQEAKTKPAAAAKEPILPLPRQSYHKPNGAISGTHEYNRGRGRGRGRGTGYPRPQQASKPLLPGPPAPEQEAKTKPATAAKEPILPLPRQSYHKPNGAISGTHEYNRGRGRGRGRGTGYPRPQQARFTEDFDFMAMNEKFNKDEVWGHLGKSRSPSNIRDEDDEADAFEEDNSQPPNLDVKPVYVKDDFFDTLSCNTNDQTSNGRIKFSEQLKIDTETFGNFSRHRALYGGGRGHRGGRAGFLSGQGIWILR</sequence>
<dbReference type="GO" id="GO:0034063">
    <property type="term" value="P:stress granule assembly"/>
    <property type="evidence" value="ECO:0007669"/>
    <property type="project" value="TreeGrafter"/>
</dbReference>
<dbReference type="PROSITE" id="PS51512">
    <property type="entry name" value="DFDF"/>
    <property type="match status" value="1"/>
</dbReference>
<evidence type="ECO:0000256" key="2">
    <source>
        <dbReference type="PROSITE-ProRule" id="PRU00869"/>
    </source>
</evidence>
<dbReference type="PROSITE" id="PS51513">
    <property type="entry name" value="FFD"/>
    <property type="match status" value="1"/>
</dbReference>
<dbReference type="GO" id="GO:0000932">
    <property type="term" value="C:P-body"/>
    <property type="evidence" value="ECO:0007669"/>
    <property type="project" value="TreeGrafter"/>
</dbReference>
<reference evidence="7 8" key="1">
    <citation type="journal article" date="2020" name="Nat. Food">
        <title>A phased Vanilla planifolia genome enables genetic improvement of flavour and production.</title>
        <authorList>
            <person name="Hasing T."/>
            <person name="Tang H."/>
            <person name="Brym M."/>
            <person name="Khazi F."/>
            <person name="Huang T."/>
            <person name="Chambers A.H."/>
        </authorList>
    </citation>
    <scope>NUCLEOTIDE SEQUENCE [LARGE SCALE GENOMIC DNA]</scope>
    <source>
        <tissue evidence="7">Leaf</tissue>
    </source>
</reference>
<dbReference type="InterPro" id="IPR025761">
    <property type="entry name" value="FFD_box"/>
</dbReference>
<evidence type="ECO:0000259" key="6">
    <source>
        <dbReference type="PROSITE" id="PS51536"/>
    </source>
</evidence>
<dbReference type="SMART" id="SM01199">
    <property type="entry name" value="FDF"/>
    <property type="match status" value="1"/>
</dbReference>
<feature type="short sequence motif" description="TFG box" evidence="2">
    <location>
        <begin position="463"/>
        <end position="483"/>
    </location>
</feature>
<feature type="domain" description="TFG box profile" evidence="6">
    <location>
        <begin position="463"/>
        <end position="483"/>
    </location>
</feature>
<feature type="region of interest" description="Disordered" evidence="3">
    <location>
        <begin position="138"/>
        <end position="157"/>
    </location>
</feature>
<dbReference type="Pfam" id="PF09532">
    <property type="entry name" value="FDF"/>
    <property type="match status" value="1"/>
</dbReference>